<dbReference type="AlphaFoldDB" id="A0A1G4I4L1"/>
<sequence length="143" mass="16262">MRHFGPSIAHFPLSANQLRFKASHIRIANRKRVEMFVAKRFHLPTRLATAAPDIAAEWHDELNPMHMYPAIIGIGHVQPVWWKCAICSHSYQMSVEKRVVRGGGCPQCVVNGKRAVADGALEGEMDSQLRPKRPVMFNMRTKY</sequence>
<reference evidence="2" key="1">
    <citation type="submission" date="2016-09" db="EMBL/GenBank/DDBJ databases">
        <authorList>
            <person name="Hebert L."/>
            <person name="Moumen B."/>
        </authorList>
    </citation>
    <scope>NUCLEOTIDE SEQUENCE [LARGE SCALE GENOMIC DNA]</scope>
    <source>
        <strain evidence="2">OVI</strain>
    </source>
</reference>
<organism evidence="2 3">
    <name type="scientific">Trypanosoma equiperdum</name>
    <dbReference type="NCBI Taxonomy" id="5694"/>
    <lineage>
        <taxon>Eukaryota</taxon>
        <taxon>Discoba</taxon>
        <taxon>Euglenozoa</taxon>
        <taxon>Kinetoplastea</taxon>
        <taxon>Metakinetoplastina</taxon>
        <taxon>Trypanosomatida</taxon>
        <taxon>Trypanosomatidae</taxon>
        <taxon>Trypanosoma</taxon>
    </lineage>
</organism>
<feature type="domain" description="Treble clef zinc finger" evidence="1">
    <location>
        <begin position="54"/>
        <end position="109"/>
    </location>
</feature>
<dbReference type="InterPro" id="IPR025487">
    <property type="entry name" value="DUF4379"/>
</dbReference>
<dbReference type="GeneID" id="92378668"/>
<proteinExistence type="predicted"/>
<dbReference type="RefSeq" id="XP_067078213.1">
    <property type="nucleotide sequence ID" value="XM_067222112.1"/>
</dbReference>
<dbReference type="PANTHER" id="PTHR37317">
    <property type="entry name" value="BLR8090 PROTEIN"/>
    <property type="match status" value="1"/>
</dbReference>
<dbReference type="Proteomes" id="UP000195570">
    <property type="component" value="Unassembled WGS sequence"/>
</dbReference>
<comment type="caution">
    <text evidence="2">The sequence shown here is derived from an EMBL/GenBank/DDBJ whole genome shotgun (WGS) entry which is preliminary data.</text>
</comment>
<evidence type="ECO:0000313" key="3">
    <source>
        <dbReference type="Proteomes" id="UP000195570"/>
    </source>
</evidence>
<gene>
    <name evidence="2" type="ORF">TEOVI_000472800</name>
</gene>
<dbReference type="PANTHER" id="PTHR37317:SF1">
    <property type="entry name" value="ZINC-RIBBON DOMAIN-CONTAINING PROTEIN-RELATED"/>
    <property type="match status" value="1"/>
</dbReference>
<protein>
    <recommendedName>
        <fullName evidence="1">Treble clef zinc finger domain-containing protein</fullName>
    </recommendedName>
</protein>
<dbReference type="EMBL" id="CZPT02000618">
    <property type="protein sequence ID" value="SCU66810.1"/>
    <property type="molecule type" value="Genomic_DNA"/>
</dbReference>
<evidence type="ECO:0000313" key="2">
    <source>
        <dbReference type="EMBL" id="SCU66810.1"/>
    </source>
</evidence>
<dbReference type="Pfam" id="PF14311">
    <property type="entry name" value="DUF4379"/>
    <property type="match status" value="1"/>
</dbReference>
<accession>A0A1G4I4L1</accession>
<evidence type="ECO:0000259" key="1">
    <source>
        <dbReference type="Pfam" id="PF14311"/>
    </source>
</evidence>
<keyword evidence="3" id="KW-1185">Reference proteome</keyword>
<dbReference type="VEuPathDB" id="TriTrypDB:TEOVI_000472800"/>
<name>A0A1G4I4L1_TRYEQ</name>